<name>A0ACC1PMS7_9PEZI</name>
<accession>A0ACC1PMS7</accession>
<organism evidence="1 2">
    <name type="scientific">Xylaria curta</name>
    <dbReference type="NCBI Taxonomy" id="42375"/>
    <lineage>
        <taxon>Eukaryota</taxon>
        <taxon>Fungi</taxon>
        <taxon>Dikarya</taxon>
        <taxon>Ascomycota</taxon>
        <taxon>Pezizomycotina</taxon>
        <taxon>Sordariomycetes</taxon>
        <taxon>Xylariomycetidae</taxon>
        <taxon>Xylariales</taxon>
        <taxon>Xylariaceae</taxon>
        <taxon>Xylaria</taxon>
    </lineage>
</organism>
<evidence type="ECO:0000313" key="1">
    <source>
        <dbReference type="EMBL" id="KAJ2996761.1"/>
    </source>
</evidence>
<reference evidence="1" key="1">
    <citation type="submission" date="2022-10" db="EMBL/GenBank/DDBJ databases">
        <title>Genome Sequence of Xylaria curta.</title>
        <authorList>
            <person name="Buettner E."/>
        </authorList>
    </citation>
    <scope>NUCLEOTIDE SEQUENCE</scope>
    <source>
        <strain evidence="1">Babe10</strain>
    </source>
</reference>
<gene>
    <name evidence="1" type="ORF">NUW58_g872</name>
</gene>
<proteinExistence type="predicted"/>
<dbReference type="Proteomes" id="UP001143856">
    <property type="component" value="Unassembled WGS sequence"/>
</dbReference>
<keyword evidence="2" id="KW-1185">Reference proteome</keyword>
<comment type="caution">
    <text evidence="1">The sequence shown here is derived from an EMBL/GenBank/DDBJ whole genome shotgun (WGS) entry which is preliminary data.</text>
</comment>
<protein>
    <submittedName>
        <fullName evidence="1">Uncharacterized protein</fullName>
    </submittedName>
</protein>
<sequence>MNPVLSDMRQHLSTKDAPVRYSKVLRQYLLGSFHFAYTLYLFVCDNLGDIVCMGYLFGVLNALIAFQLSMGSDLRMGEIFLSTPRMILWSLSNLLLFNIHNQRHPSAVLEDYRNKPWRPLPARRISPQMTNLLMFIMYPVVLLMSYHWGGMIPCLLEAFSCVWYNEWDGAADPFLKNLLNGAGFACFFAGPLEVVTGVSIFAGGAKAAIWLGILSACITTTVHTQDFRDVEGDLAAGRKTVPLVIGDLAARILVVIGVVAGTGITCWFWDATWMQMSLAAVTGGAVIGSLFWDRTVAGDAFTWKLWPTWILGLFLVPVLRQS</sequence>
<dbReference type="EMBL" id="JAPDGR010000083">
    <property type="protein sequence ID" value="KAJ2996761.1"/>
    <property type="molecule type" value="Genomic_DNA"/>
</dbReference>
<evidence type="ECO:0000313" key="2">
    <source>
        <dbReference type="Proteomes" id="UP001143856"/>
    </source>
</evidence>